<keyword evidence="8" id="KW-1185">Reference proteome</keyword>
<keyword evidence="3" id="KW-0802">TPR repeat</keyword>
<comment type="similarity">
    <text evidence="6">Belongs to the MS5 protein family.</text>
</comment>
<organism evidence="7 8">
    <name type="scientific">Ficus carica</name>
    <name type="common">Common fig</name>
    <dbReference type="NCBI Taxonomy" id="3494"/>
    <lineage>
        <taxon>Eukaryota</taxon>
        <taxon>Viridiplantae</taxon>
        <taxon>Streptophyta</taxon>
        <taxon>Embryophyta</taxon>
        <taxon>Tracheophyta</taxon>
        <taxon>Spermatophyta</taxon>
        <taxon>Magnoliopsida</taxon>
        <taxon>eudicotyledons</taxon>
        <taxon>Gunneridae</taxon>
        <taxon>Pentapetalae</taxon>
        <taxon>rosids</taxon>
        <taxon>fabids</taxon>
        <taxon>Rosales</taxon>
        <taxon>Moraceae</taxon>
        <taxon>Ficeae</taxon>
        <taxon>Ficus</taxon>
    </lineage>
</organism>
<evidence type="ECO:0000256" key="4">
    <source>
        <dbReference type="ARBA" id="ARBA00023054"/>
    </source>
</evidence>
<dbReference type="PANTHER" id="PTHR36326:SF14">
    <property type="entry name" value="PROTEIN SULFUR DEFICIENCY-INDUCED 1"/>
    <property type="match status" value="1"/>
</dbReference>
<accession>A0AA88ADK9</accession>
<evidence type="ECO:0000256" key="6">
    <source>
        <dbReference type="ARBA" id="ARBA00025750"/>
    </source>
</evidence>
<evidence type="ECO:0000256" key="1">
    <source>
        <dbReference type="ARBA" id="ARBA00004123"/>
    </source>
</evidence>
<dbReference type="InterPro" id="IPR044961">
    <property type="entry name" value="MS5/SDI1"/>
</dbReference>
<evidence type="ECO:0000313" key="7">
    <source>
        <dbReference type="EMBL" id="GMN50345.1"/>
    </source>
</evidence>
<dbReference type="InterPro" id="IPR011990">
    <property type="entry name" value="TPR-like_helical_dom_sf"/>
</dbReference>
<evidence type="ECO:0000256" key="5">
    <source>
        <dbReference type="ARBA" id="ARBA00023242"/>
    </source>
</evidence>
<dbReference type="SUPFAM" id="SSF48452">
    <property type="entry name" value="TPR-like"/>
    <property type="match status" value="1"/>
</dbReference>
<keyword evidence="4" id="KW-0175">Coiled coil</keyword>
<comment type="caution">
    <text evidence="7">The sequence shown here is derived from an EMBL/GenBank/DDBJ whole genome shotgun (WGS) entry which is preliminary data.</text>
</comment>
<dbReference type="PANTHER" id="PTHR36326">
    <property type="entry name" value="PROTEIN POLLENLESS 3-LIKE 2"/>
    <property type="match status" value="1"/>
</dbReference>
<dbReference type="Proteomes" id="UP001187192">
    <property type="component" value="Unassembled WGS sequence"/>
</dbReference>
<dbReference type="AlphaFoldDB" id="A0AA88ADK9"/>
<dbReference type="InterPro" id="IPR019734">
    <property type="entry name" value="TPR_rpt"/>
</dbReference>
<gene>
    <name evidence="7" type="ORF">TIFTF001_019500</name>
</gene>
<dbReference type="Pfam" id="PF13181">
    <property type="entry name" value="TPR_8"/>
    <property type="match status" value="1"/>
</dbReference>
<name>A0AA88ADK9_FICCA</name>
<keyword evidence="2" id="KW-0677">Repeat</keyword>
<comment type="subcellular location">
    <subcellularLocation>
        <location evidence="1">Nucleus</location>
    </subcellularLocation>
</comment>
<reference evidence="7" key="1">
    <citation type="submission" date="2023-07" db="EMBL/GenBank/DDBJ databases">
        <title>draft genome sequence of fig (Ficus carica).</title>
        <authorList>
            <person name="Takahashi T."/>
            <person name="Nishimura K."/>
        </authorList>
    </citation>
    <scope>NUCLEOTIDE SEQUENCE</scope>
</reference>
<protein>
    <submittedName>
        <fullName evidence="7">Uncharacterized protein</fullName>
    </submittedName>
</protein>
<evidence type="ECO:0000313" key="8">
    <source>
        <dbReference type="Proteomes" id="UP001187192"/>
    </source>
</evidence>
<keyword evidence="5" id="KW-0539">Nucleus</keyword>
<evidence type="ECO:0000256" key="3">
    <source>
        <dbReference type="ARBA" id="ARBA00022803"/>
    </source>
</evidence>
<dbReference type="Gene3D" id="1.25.40.10">
    <property type="entry name" value="Tetratricopeptide repeat domain"/>
    <property type="match status" value="1"/>
</dbReference>
<dbReference type="GO" id="GO:0005634">
    <property type="term" value="C:nucleus"/>
    <property type="evidence" value="ECO:0007669"/>
    <property type="project" value="UniProtKB-SubCell"/>
</dbReference>
<proteinExistence type="inferred from homology"/>
<dbReference type="EMBL" id="BTGU01000033">
    <property type="protein sequence ID" value="GMN50345.1"/>
    <property type="molecule type" value="Genomic_DNA"/>
</dbReference>
<sequence length="282" mass="31895">MEGNFKKSTKGKKDDLYHVIHKVPSGDTPYVRAKHAQLVDKDPETALVLFWAAINAGDRVDSALKDMAVVMKQLNRTEEAIEAVKSFRRLCSKQAQDSLDNVLIDLYKKCGKIDEQIDLLKRKLRAIYQGEAFHGRPTKTARSHGKKFQGNLGWAYMQKSNFMMAEVVYRKAQMIDPDANKGCNLGLSLIKQGRFADAGSVIDDILQCRIPGSDDLKAQKRAHELKLELQSRESLPATLDQLGLDDDFVKGLEQLMNERGPFRSKRLPIFEEITPFRDQLAC</sequence>
<evidence type="ECO:0000256" key="2">
    <source>
        <dbReference type="ARBA" id="ARBA00022737"/>
    </source>
</evidence>